<evidence type="ECO:0000313" key="4">
    <source>
        <dbReference type="Proteomes" id="UP000602087"/>
    </source>
</evidence>
<keyword evidence="4" id="KW-1185">Reference proteome</keyword>
<dbReference type="AlphaFoldDB" id="A0A934I7L6"/>
<accession>A0A934I7L6</accession>
<keyword evidence="1 3" id="KW-0808">Transferase</keyword>
<dbReference type="InterPro" id="IPR029044">
    <property type="entry name" value="Nucleotide-diphossugar_trans"/>
</dbReference>
<reference evidence="3" key="1">
    <citation type="submission" date="2020-12" db="EMBL/GenBank/DDBJ databases">
        <title>Sanguibacter suaedae sp. nov., isolated from Suaeda aralocaspica.</title>
        <authorList>
            <person name="Ma Q."/>
        </authorList>
    </citation>
    <scope>NUCLEOTIDE SEQUENCE</scope>
    <source>
        <strain evidence="3">YZGR15</strain>
    </source>
</reference>
<evidence type="ECO:0000313" key="3">
    <source>
        <dbReference type="EMBL" id="MBI9113467.1"/>
    </source>
</evidence>
<evidence type="ECO:0000256" key="1">
    <source>
        <dbReference type="ARBA" id="ARBA00022679"/>
    </source>
</evidence>
<dbReference type="RefSeq" id="WP_198732041.1">
    <property type="nucleotide sequence ID" value="NZ_JAEINH010000001.1"/>
</dbReference>
<evidence type="ECO:0000259" key="2">
    <source>
        <dbReference type="Pfam" id="PF12804"/>
    </source>
</evidence>
<dbReference type="EMBL" id="JAEINH010000001">
    <property type="protein sequence ID" value="MBI9113467.1"/>
    <property type="molecule type" value="Genomic_DNA"/>
</dbReference>
<dbReference type="Pfam" id="PF12804">
    <property type="entry name" value="NTP_transf_3"/>
    <property type="match status" value="1"/>
</dbReference>
<dbReference type="Gene3D" id="3.90.550.10">
    <property type="entry name" value="Spore Coat Polysaccharide Biosynthesis Protein SpsA, Chain A"/>
    <property type="match status" value="1"/>
</dbReference>
<dbReference type="GO" id="GO:0016779">
    <property type="term" value="F:nucleotidyltransferase activity"/>
    <property type="evidence" value="ECO:0007669"/>
    <property type="project" value="TreeGrafter"/>
</dbReference>
<name>A0A934I7L6_9MICO</name>
<feature type="domain" description="MobA-like NTP transferase" evidence="2">
    <location>
        <begin position="5"/>
        <end position="160"/>
    </location>
</feature>
<sequence>MTHDAVVLAGGRGQRIGGDKPAVVVAGRRLLDHALDAVHDARAVVVVGPEGVLGAGAATPGIGVTQEDPPYGGPVAGIAAGLAWLDEHVPLDADRPVLLLACDVPWARRLVPRLLDAWSARTDGTEGVHVEADGRAQWLVGVYSRAALRRAVRGVVGEPGGLRDAPVRRLVGHLALATVDDPDGLSLDVDTWDDVERTARRLEEDSAP</sequence>
<dbReference type="PANTHER" id="PTHR19136">
    <property type="entry name" value="MOLYBDENUM COFACTOR GUANYLYLTRANSFERASE"/>
    <property type="match status" value="1"/>
</dbReference>
<dbReference type="SUPFAM" id="SSF53448">
    <property type="entry name" value="Nucleotide-diphospho-sugar transferases"/>
    <property type="match status" value="1"/>
</dbReference>
<organism evidence="3 4">
    <name type="scientific">Sanguibacter suaedae</name>
    <dbReference type="NCBI Taxonomy" id="2795737"/>
    <lineage>
        <taxon>Bacteria</taxon>
        <taxon>Bacillati</taxon>
        <taxon>Actinomycetota</taxon>
        <taxon>Actinomycetes</taxon>
        <taxon>Micrococcales</taxon>
        <taxon>Sanguibacteraceae</taxon>
        <taxon>Sanguibacter</taxon>
    </lineage>
</organism>
<protein>
    <submittedName>
        <fullName evidence="3">NTP transferase domain-containing protein</fullName>
    </submittedName>
</protein>
<gene>
    <name evidence="3" type="ORF">JAV76_00385</name>
</gene>
<proteinExistence type="predicted"/>
<dbReference type="PANTHER" id="PTHR19136:SF81">
    <property type="entry name" value="MOLYBDENUM COFACTOR GUANYLYLTRANSFERASE"/>
    <property type="match status" value="1"/>
</dbReference>
<comment type="caution">
    <text evidence="3">The sequence shown here is derived from an EMBL/GenBank/DDBJ whole genome shotgun (WGS) entry which is preliminary data.</text>
</comment>
<dbReference type="InterPro" id="IPR025877">
    <property type="entry name" value="MobA-like_NTP_Trfase"/>
</dbReference>
<dbReference type="Proteomes" id="UP000602087">
    <property type="component" value="Unassembled WGS sequence"/>
</dbReference>